<dbReference type="PANTHER" id="PTHR40682">
    <property type="entry name" value="F5/8 TYPE C DOMAIN CONTAINING PROTEIN"/>
    <property type="match status" value="1"/>
</dbReference>
<dbReference type="PANTHER" id="PTHR40682:SF1">
    <property type="entry name" value="CHROMOSOME UNDETERMINED SCAFFOLD_48, WHOLE GENOME SHOTGUN SEQUENCE"/>
    <property type="match status" value="1"/>
</dbReference>
<comment type="caution">
    <text evidence="1">The sequence shown here is derived from an EMBL/GenBank/DDBJ whole genome shotgun (WGS) entry which is preliminary data.</text>
</comment>
<organism evidence="1 2">
    <name type="scientific">Halteria grandinella</name>
    <dbReference type="NCBI Taxonomy" id="5974"/>
    <lineage>
        <taxon>Eukaryota</taxon>
        <taxon>Sar</taxon>
        <taxon>Alveolata</taxon>
        <taxon>Ciliophora</taxon>
        <taxon>Intramacronucleata</taxon>
        <taxon>Spirotrichea</taxon>
        <taxon>Stichotrichia</taxon>
        <taxon>Sporadotrichida</taxon>
        <taxon>Halteriidae</taxon>
        <taxon>Halteria</taxon>
    </lineage>
</organism>
<gene>
    <name evidence="1" type="ORF">FGO68_gene958</name>
</gene>
<protein>
    <submittedName>
        <fullName evidence="1">Uncharacterized protein</fullName>
    </submittedName>
</protein>
<accession>A0A8J8NTL1</accession>
<keyword evidence="2" id="KW-1185">Reference proteome</keyword>
<dbReference type="OrthoDB" id="313433at2759"/>
<evidence type="ECO:0000313" key="2">
    <source>
        <dbReference type="Proteomes" id="UP000785679"/>
    </source>
</evidence>
<dbReference type="Proteomes" id="UP000785679">
    <property type="component" value="Unassembled WGS sequence"/>
</dbReference>
<dbReference type="AlphaFoldDB" id="A0A8J8NTL1"/>
<evidence type="ECO:0000313" key="1">
    <source>
        <dbReference type="EMBL" id="TNV80220.1"/>
    </source>
</evidence>
<sequence length="405" mass="46788">MSVAKQPRNFIGQDSLAKCFNVLKTGQLKDVSHLLLSDDPRKLWLSPQNSSRSQDIPTLILDISDPSFERPEFFRALGLSCWHAYTSNPETIKLSISSDGVNFVHWQNLKVELRAGRQVFKLREKVRGGDLKYLKLEIIKIHGGQQTYINQLFLYEKLEPQKAQNKLELVQNSKYMSSQSYQDQSLTNQSCVQMIYTDQYVRPDSQITIESHMGPADKSTIKSDPFSMQNDSSILLSQQNTEDRIPLMLQELEDLQVESKSQFNLIQKFLSQKTLNEEVQVFLQGLIQGYRAVRAQIDSMEERISNFKHPLPQRNVFEMPRQYSQAVDSAQIVDGTSTFRGIEPDQQSQQSRMQVKEELVSECLEQCKAFIQNEVQKIAQNLSSERHFIGSQHHYQDENRHPQRV</sequence>
<proteinExistence type="predicted"/>
<dbReference type="EMBL" id="RRYP01007807">
    <property type="protein sequence ID" value="TNV80220.1"/>
    <property type="molecule type" value="Genomic_DNA"/>
</dbReference>
<reference evidence="1" key="1">
    <citation type="submission" date="2019-06" db="EMBL/GenBank/DDBJ databases">
        <authorList>
            <person name="Zheng W."/>
        </authorList>
    </citation>
    <scope>NUCLEOTIDE SEQUENCE</scope>
    <source>
        <strain evidence="1">QDHG01</strain>
    </source>
</reference>
<name>A0A8J8NTL1_HALGN</name>